<feature type="domain" description="Sigma-54 factor interaction" evidence="8">
    <location>
        <begin position="168"/>
        <end position="397"/>
    </location>
</feature>
<protein>
    <recommendedName>
        <fullName evidence="7">HTH-type transcriptional regulatory protein TyrR</fullName>
    </recommendedName>
</protein>
<dbReference type="InterPro" id="IPR000014">
    <property type="entry name" value="PAS"/>
</dbReference>
<dbReference type="CDD" id="cd00009">
    <property type="entry name" value="AAA"/>
    <property type="match status" value="1"/>
</dbReference>
<keyword evidence="1" id="KW-0547">Nucleotide-binding</keyword>
<dbReference type="Pfam" id="PF00158">
    <property type="entry name" value="Sigma54_activat"/>
    <property type="match status" value="1"/>
</dbReference>
<dbReference type="Pfam" id="PF18024">
    <property type="entry name" value="HTH_50"/>
    <property type="match status" value="1"/>
</dbReference>
<dbReference type="EMBL" id="JANPWE010000002">
    <property type="protein sequence ID" value="MCR6544918.1"/>
    <property type="molecule type" value="Genomic_DNA"/>
</dbReference>
<reference evidence="10 11" key="1">
    <citation type="submission" date="2022-08" db="EMBL/GenBank/DDBJ databases">
        <title>Proteogenomics of the novel Dehalobacterium formicoaceticum strain EZ94 highlights a key role of methyltransferases during anaerobic dichloromethane degradation.</title>
        <authorList>
            <person name="Wasmund K."/>
        </authorList>
    </citation>
    <scope>NUCLEOTIDE SEQUENCE [LARGE SCALE GENOMIC DNA]</scope>
    <source>
        <strain evidence="10 11">EZ94</strain>
    </source>
</reference>
<dbReference type="InterPro" id="IPR035965">
    <property type="entry name" value="PAS-like_dom_sf"/>
</dbReference>
<dbReference type="Gene3D" id="1.10.8.60">
    <property type="match status" value="1"/>
</dbReference>
<dbReference type="InterPro" id="IPR002078">
    <property type="entry name" value="Sigma_54_int"/>
</dbReference>
<dbReference type="Pfam" id="PF25601">
    <property type="entry name" value="AAA_lid_14"/>
    <property type="match status" value="1"/>
</dbReference>
<dbReference type="NCBIfam" id="TIGR00229">
    <property type="entry name" value="sensory_box"/>
    <property type="match status" value="1"/>
</dbReference>
<dbReference type="InterPro" id="IPR025944">
    <property type="entry name" value="Sigma_54_int_dom_CS"/>
</dbReference>
<keyword evidence="3" id="KW-0067">ATP-binding</keyword>
<keyword evidence="2" id="KW-0058">Aromatic hydrocarbons catabolism</keyword>
<evidence type="ECO:0000259" key="9">
    <source>
        <dbReference type="PROSITE" id="PS50112"/>
    </source>
</evidence>
<dbReference type="InterPro" id="IPR027417">
    <property type="entry name" value="P-loop_NTPase"/>
</dbReference>
<dbReference type="Gene3D" id="3.30.450.20">
    <property type="entry name" value="PAS domain"/>
    <property type="match status" value="1"/>
</dbReference>
<evidence type="ECO:0000256" key="7">
    <source>
        <dbReference type="ARBA" id="ARBA00029500"/>
    </source>
</evidence>
<evidence type="ECO:0000256" key="6">
    <source>
        <dbReference type="ARBA" id="ARBA00023163"/>
    </source>
</evidence>
<organism evidence="10 11">
    <name type="scientific">Dehalobacterium formicoaceticum</name>
    <dbReference type="NCBI Taxonomy" id="51515"/>
    <lineage>
        <taxon>Bacteria</taxon>
        <taxon>Bacillati</taxon>
        <taxon>Bacillota</taxon>
        <taxon>Clostridia</taxon>
        <taxon>Eubacteriales</taxon>
        <taxon>Peptococcaceae</taxon>
        <taxon>Dehalobacterium</taxon>
    </lineage>
</organism>
<dbReference type="InterPro" id="IPR025943">
    <property type="entry name" value="Sigma_54_int_dom_ATP-bd_2"/>
</dbReference>
<evidence type="ECO:0000313" key="10">
    <source>
        <dbReference type="EMBL" id="MCR6544918.1"/>
    </source>
</evidence>
<evidence type="ECO:0000256" key="4">
    <source>
        <dbReference type="ARBA" id="ARBA00023015"/>
    </source>
</evidence>
<keyword evidence="11" id="KW-1185">Reference proteome</keyword>
<dbReference type="InterPro" id="IPR030828">
    <property type="entry name" value="HTH_TyrR"/>
</dbReference>
<dbReference type="Gene3D" id="3.40.50.300">
    <property type="entry name" value="P-loop containing nucleotide triphosphate hydrolases"/>
    <property type="match status" value="1"/>
</dbReference>
<comment type="caution">
    <text evidence="10">The sequence shown here is derived from an EMBL/GenBank/DDBJ whole genome shotgun (WGS) entry which is preliminary data.</text>
</comment>
<feature type="domain" description="PAS" evidence="9">
    <location>
        <begin position="22"/>
        <end position="85"/>
    </location>
</feature>
<dbReference type="Gene3D" id="1.10.10.60">
    <property type="entry name" value="Homeodomain-like"/>
    <property type="match status" value="1"/>
</dbReference>
<dbReference type="InterPro" id="IPR058031">
    <property type="entry name" value="AAA_lid_NorR"/>
</dbReference>
<dbReference type="CDD" id="cd00130">
    <property type="entry name" value="PAS"/>
    <property type="match status" value="1"/>
</dbReference>
<evidence type="ECO:0000256" key="3">
    <source>
        <dbReference type="ARBA" id="ARBA00022840"/>
    </source>
</evidence>
<accession>A0ABT1Y223</accession>
<gene>
    <name evidence="10" type="ORF">NVS47_05190</name>
</gene>
<dbReference type="SUPFAM" id="SSF46689">
    <property type="entry name" value="Homeodomain-like"/>
    <property type="match status" value="1"/>
</dbReference>
<dbReference type="PROSITE" id="PS50112">
    <property type="entry name" value="PAS"/>
    <property type="match status" value="1"/>
</dbReference>
<keyword evidence="6" id="KW-0804">Transcription</keyword>
<dbReference type="SMART" id="SM00091">
    <property type="entry name" value="PAS"/>
    <property type="match status" value="1"/>
</dbReference>
<evidence type="ECO:0000256" key="5">
    <source>
        <dbReference type="ARBA" id="ARBA00023125"/>
    </source>
</evidence>
<dbReference type="Proteomes" id="UP001524944">
    <property type="component" value="Unassembled WGS sequence"/>
</dbReference>
<proteinExistence type="predicted"/>
<dbReference type="PANTHER" id="PTHR32071">
    <property type="entry name" value="TRANSCRIPTIONAL REGULATORY PROTEIN"/>
    <property type="match status" value="1"/>
</dbReference>
<dbReference type="SMART" id="SM00382">
    <property type="entry name" value="AAA"/>
    <property type="match status" value="1"/>
</dbReference>
<evidence type="ECO:0000313" key="11">
    <source>
        <dbReference type="Proteomes" id="UP001524944"/>
    </source>
</evidence>
<dbReference type="InterPro" id="IPR009057">
    <property type="entry name" value="Homeodomain-like_sf"/>
</dbReference>
<sequence length="486" mass="54653">MGIIEVSDTLNTKKNHDEDLIVQEYFDDILNTITDGIYISDASGKTLKVNKTYEMLTGIKGEEIIGKYVTDLENEGVFNNILNPKIVKTGKAASSVQYNAKGRKVVLSGYPIFNTTGQVVLVVTFARDITVLSQLEDQISFQQGIIKKSQQEVEFLYNKHQKESGKFFNSCDEIMLDMMDLLKRIALTDATALLLGETGVGKGVIARKIHEFSPRNKRPFFKIDCTAIPPSLIESELFGYERGSFSGANAKGKPGLVEMADTGTLFIDEIGELPLAIQGKLLRIIQDQEVLRVGATSVKNVNVRIIAATNRNLEDEVAKGVFRSDLYYRLKVAVINIPALRKRNKDILPLAQFFLEKFNLKYNQRKTFSKDVEHVFLQYKWPGNIRELENLIQSLIITSENNVIGTTNLPSNMYHNTNHAGVAQFPSININTADKSFKEIMNEIEQKLLDDAMQKYGSISAVAKAFKVDRSTIFRKLKKNPEYIAE</sequence>
<dbReference type="Pfam" id="PF13426">
    <property type="entry name" value="PAS_9"/>
    <property type="match status" value="1"/>
</dbReference>
<dbReference type="SUPFAM" id="SSF55785">
    <property type="entry name" value="PYP-like sensor domain (PAS domain)"/>
    <property type="match status" value="1"/>
</dbReference>
<dbReference type="InterPro" id="IPR003593">
    <property type="entry name" value="AAA+_ATPase"/>
</dbReference>
<evidence type="ECO:0000256" key="2">
    <source>
        <dbReference type="ARBA" id="ARBA00022797"/>
    </source>
</evidence>
<dbReference type="PROSITE" id="PS50045">
    <property type="entry name" value="SIGMA54_INTERACT_4"/>
    <property type="match status" value="1"/>
</dbReference>
<dbReference type="SUPFAM" id="SSF52540">
    <property type="entry name" value="P-loop containing nucleoside triphosphate hydrolases"/>
    <property type="match status" value="1"/>
</dbReference>
<evidence type="ECO:0000256" key="1">
    <source>
        <dbReference type="ARBA" id="ARBA00022741"/>
    </source>
</evidence>
<evidence type="ECO:0000259" key="8">
    <source>
        <dbReference type="PROSITE" id="PS50045"/>
    </source>
</evidence>
<dbReference type="PANTHER" id="PTHR32071:SF57">
    <property type="entry name" value="C4-DICARBOXYLATE TRANSPORT TRANSCRIPTIONAL REGULATORY PROTEIN DCTD"/>
    <property type="match status" value="1"/>
</dbReference>
<dbReference type="PROSITE" id="PS00688">
    <property type="entry name" value="SIGMA54_INTERACT_3"/>
    <property type="match status" value="1"/>
</dbReference>
<keyword evidence="5" id="KW-0238">DNA-binding</keyword>
<name>A0ABT1Y223_9FIRM</name>
<keyword evidence="4" id="KW-0805">Transcription regulation</keyword>
<dbReference type="PROSITE" id="PS00676">
    <property type="entry name" value="SIGMA54_INTERACT_2"/>
    <property type="match status" value="1"/>
</dbReference>
<dbReference type="RefSeq" id="WP_089608546.1">
    <property type="nucleotide sequence ID" value="NZ_CP022121.1"/>
</dbReference>